<proteinExistence type="predicted"/>
<accession>A0A7V4GA67</accession>
<gene>
    <name evidence="1" type="ORF">ENT08_10660</name>
</gene>
<name>A0A7V4GA67_9BACT</name>
<evidence type="ECO:0000313" key="1">
    <source>
        <dbReference type="EMBL" id="HGS06171.1"/>
    </source>
</evidence>
<dbReference type="AlphaFoldDB" id="A0A7V4GA67"/>
<protein>
    <submittedName>
        <fullName evidence="1">Uncharacterized protein</fullName>
    </submittedName>
</protein>
<dbReference type="EMBL" id="DSXI01000633">
    <property type="protein sequence ID" value="HGS06171.1"/>
    <property type="molecule type" value="Genomic_DNA"/>
</dbReference>
<organism evidence="1">
    <name type="scientific">Desulfobacca acetoxidans</name>
    <dbReference type="NCBI Taxonomy" id="60893"/>
    <lineage>
        <taxon>Bacteria</taxon>
        <taxon>Pseudomonadati</taxon>
        <taxon>Thermodesulfobacteriota</taxon>
        <taxon>Desulfobaccia</taxon>
        <taxon>Desulfobaccales</taxon>
        <taxon>Desulfobaccaceae</taxon>
        <taxon>Desulfobacca</taxon>
    </lineage>
</organism>
<sequence>MTLEEWKKEEEDPDDEKTCVHGVPEEMECVHCLQSYADYEFQRAMEYSRFLEQYLQILLGDDWNRLTLEELQQLSNIRPRSSAYT</sequence>
<reference evidence="1" key="1">
    <citation type="journal article" date="2020" name="mSystems">
        <title>Genome- and Community-Level Interaction Insights into Carbon Utilization and Element Cycling Functions of Hydrothermarchaeota in Hydrothermal Sediment.</title>
        <authorList>
            <person name="Zhou Z."/>
            <person name="Liu Y."/>
            <person name="Xu W."/>
            <person name="Pan J."/>
            <person name="Luo Z.H."/>
            <person name="Li M."/>
        </authorList>
    </citation>
    <scope>NUCLEOTIDE SEQUENCE [LARGE SCALE GENOMIC DNA]</scope>
    <source>
        <strain evidence="1">SpSt-548</strain>
    </source>
</reference>
<comment type="caution">
    <text evidence="1">The sequence shown here is derived from an EMBL/GenBank/DDBJ whole genome shotgun (WGS) entry which is preliminary data.</text>
</comment>